<protein>
    <submittedName>
        <fullName evidence="3">NTP transferase domain-containing protein</fullName>
    </submittedName>
</protein>
<dbReference type="KEGG" id="mico:GDR74_16760"/>
<keyword evidence="4" id="KW-1185">Reference proteome</keyword>
<organism evidence="3 4">
    <name type="scientific">Microvirga thermotolerans</name>
    <dbReference type="NCBI Taxonomy" id="2651334"/>
    <lineage>
        <taxon>Bacteria</taxon>
        <taxon>Pseudomonadati</taxon>
        <taxon>Pseudomonadota</taxon>
        <taxon>Alphaproteobacteria</taxon>
        <taxon>Hyphomicrobiales</taxon>
        <taxon>Methylobacteriaceae</taxon>
        <taxon>Microvirga</taxon>
    </lineage>
</organism>
<gene>
    <name evidence="3" type="ORF">GDR74_16760</name>
</gene>
<evidence type="ECO:0000313" key="3">
    <source>
        <dbReference type="EMBL" id="QFU17731.1"/>
    </source>
</evidence>
<dbReference type="AlphaFoldDB" id="A0A5P9JZY9"/>
<sequence length="197" mass="20326">MSDIAAIVLAAGRGTRFGEGTKLLAPLDGKPLVRHAVEAAVQSTAEPVIVVTGHRAAAVEAGLAGLPVRIVRNASYAEGLSTSLKAGFAALPTAARAAVILLGDMPLVTAGLVDCLVKEWEARGEPAALVPMRHGQRGNPVVISRRLEAAIAGLSGDTGAGPILRGRSDVLEWPTTDPAVLQDVDTVEEMVRLPPKP</sequence>
<evidence type="ECO:0000313" key="4">
    <source>
        <dbReference type="Proteomes" id="UP000325614"/>
    </source>
</evidence>
<dbReference type="PANTHER" id="PTHR43777">
    <property type="entry name" value="MOLYBDENUM COFACTOR CYTIDYLYLTRANSFERASE"/>
    <property type="match status" value="1"/>
</dbReference>
<dbReference type="Proteomes" id="UP000325614">
    <property type="component" value="Chromosome"/>
</dbReference>
<dbReference type="Pfam" id="PF12804">
    <property type="entry name" value="NTP_transf_3"/>
    <property type="match status" value="1"/>
</dbReference>
<dbReference type="Gene3D" id="3.90.550.10">
    <property type="entry name" value="Spore Coat Polysaccharide Biosynthesis Protein SpsA, Chain A"/>
    <property type="match status" value="1"/>
</dbReference>
<feature type="domain" description="MobA-like NTP transferase" evidence="2">
    <location>
        <begin position="6"/>
        <end position="167"/>
    </location>
</feature>
<dbReference type="EMBL" id="CP045423">
    <property type="protein sequence ID" value="QFU17731.1"/>
    <property type="molecule type" value="Genomic_DNA"/>
</dbReference>
<dbReference type="InterPro" id="IPR025877">
    <property type="entry name" value="MobA-like_NTP_Trfase"/>
</dbReference>
<dbReference type="SUPFAM" id="SSF53448">
    <property type="entry name" value="Nucleotide-diphospho-sugar transferases"/>
    <property type="match status" value="1"/>
</dbReference>
<proteinExistence type="predicted"/>
<name>A0A5P9JZY9_9HYPH</name>
<dbReference type="CDD" id="cd04182">
    <property type="entry name" value="GT_2_like_f"/>
    <property type="match status" value="1"/>
</dbReference>
<dbReference type="PANTHER" id="PTHR43777:SF1">
    <property type="entry name" value="MOLYBDENUM COFACTOR CYTIDYLYLTRANSFERASE"/>
    <property type="match status" value="1"/>
</dbReference>
<dbReference type="RefSeq" id="WP_152587362.1">
    <property type="nucleotide sequence ID" value="NZ_CP045423.1"/>
</dbReference>
<evidence type="ECO:0000259" key="2">
    <source>
        <dbReference type="Pfam" id="PF12804"/>
    </source>
</evidence>
<keyword evidence="1" id="KW-0460">Magnesium</keyword>
<keyword evidence="3" id="KW-0808">Transferase</keyword>
<evidence type="ECO:0000256" key="1">
    <source>
        <dbReference type="ARBA" id="ARBA00022842"/>
    </source>
</evidence>
<dbReference type="GO" id="GO:0016779">
    <property type="term" value="F:nucleotidyltransferase activity"/>
    <property type="evidence" value="ECO:0007669"/>
    <property type="project" value="UniProtKB-ARBA"/>
</dbReference>
<accession>A0A5P9JZY9</accession>
<dbReference type="InterPro" id="IPR029044">
    <property type="entry name" value="Nucleotide-diphossugar_trans"/>
</dbReference>
<reference evidence="3 4" key="1">
    <citation type="submission" date="2019-10" db="EMBL/GenBank/DDBJ databases">
        <title>Isolation, Identification of Microvirga thermotolerans HR1, a novel thermophilic bacterium and Comparative Genomics of the genus Microvirga.</title>
        <authorList>
            <person name="Li J."/>
            <person name="Zhang W."/>
            <person name="Lin M."/>
            <person name="Wang J."/>
        </authorList>
    </citation>
    <scope>NUCLEOTIDE SEQUENCE [LARGE SCALE GENOMIC DNA]</scope>
    <source>
        <strain evidence="3 4">HR1</strain>
    </source>
</reference>